<evidence type="ECO:0000313" key="2">
    <source>
        <dbReference type="EMBL" id="GAB0058353.1"/>
    </source>
</evidence>
<dbReference type="SUPFAM" id="SSF51430">
    <property type="entry name" value="NAD(P)-linked oxidoreductase"/>
    <property type="match status" value="1"/>
</dbReference>
<gene>
    <name evidence="2" type="ORF">SIID45300_02702</name>
</gene>
<name>A0ABQ0CBS4_9PROT</name>
<dbReference type="InterPro" id="IPR023210">
    <property type="entry name" value="NADP_OxRdtase_dom"/>
</dbReference>
<dbReference type="Gene3D" id="3.20.20.100">
    <property type="entry name" value="NADP-dependent oxidoreductase domain"/>
    <property type="match status" value="1"/>
</dbReference>
<proteinExistence type="predicted"/>
<dbReference type="Pfam" id="PF00248">
    <property type="entry name" value="Aldo_ket_red"/>
    <property type="match status" value="1"/>
</dbReference>
<dbReference type="InterPro" id="IPR053135">
    <property type="entry name" value="AKR2_Oxidoreductase"/>
</dbReference>
<feature type="domain" description="NADP-dependent oxidoreductase" evidence="1">
    <location>
        <begin position="2"/>
        <end position="255"/>
    </location>
</feature>
<protein>
    <recommendedName>
        <fullName evidence="1">NADP-dependent oxidoreductase domain-containing protein</fullName>
    </recommendedName>
</protein>
<dbReference type="Proteomes" id="UP001628193">
    <property type="component" value="Unassembled WGS sequence"/>
</dbReference>
<dbReference type="RefSeq" id="WP_420906027.1">
    <property type="nucleotide sequence ID" value="NZ_BAAFGK010000004.1"/>
</dbReference>
<sequence>MKLALGTVQFGMPYGIANRGGQVPHEEAATILQMARQHGVKLLDTAVGYGESETCLGRIGTEGFDIVTKLVLPHPMHEAPEQWIEAQIRDSLMRLNRQKLYGVLLHRAEQLNGPHQAAIVRAFQRLKQAGLVEKFGVSIYAPDEIAAVLETGVVDLIQAPFNLLDRRLLTTGWLQRLHAAGVEIHVRSVFLQGLLLMSRRAIPERFARWNPLWDAWHDWLQDHPDQSAAQVCLGFAHACAEISRIVIGVDGAEQWRHHLITYGALDAVTWPDLSCDDEALINPARWTLL</sequence>
<dbReference type="CDD" id="cd19097">
    <property type="entry name" value="AKR_unchar"/>
    <property type="match status" value="1"/>
</dbReference>
<dbReference type="PANTHER" id="PTHR43312:SF1">
    <property type="entry name" value="NADP-DEPENDENT OXIDOREDUCTASE DOMAIN-CONTAINING PROTEIN"/>
    <property type="match status" value="1"/>
</dbReference>
<dbReference type="EMBL" id="BAAFGK010000004">
    <property type="protein sequence ID" value="GAB0058353.1"/>
    <property type="molecule type" value="Genomic_DNA"/>
</dbReference>
<reference evidence="2 3" key="1">
    <citation type="submission" date="2024-09" db="EMBL/GenBank/DDBJ databases">
        <title>Draft genome sequence of Candidatus Magnetaquicoccaceae bacterium FCR-1.</title>
        <authorList>
            <person name="Shimoshige H."/>
            <person name="Shimamura S."/>
            <person name="Taoka A."/>
            <person name="Kobayashi H."/>
            <person name="Maekawa T."/>
        </authorList>
    </citation>
    <scope>NUCLEOTIDE SEQUENCE [LARGE SCALE GENOMIC DNA]</scope>
    <source>
        <strain evidence="2 3">FCR-1</strain>
    </source>
</reference>
<keyword evidence="3" id="KW-1185">Reference proteome</keyword>
<evidence type="ECO:0000313" key="3">
    <source>
        <dbReference type="Proteomes" id="UP001628193"/>
    </source>
</evidence>
<dbReference type="InterPro" id="IPR036812">
    <property type="entry name" value="NAD(P)_OxRdtase_dom_sf"/>
</dbReference>
<comment type="caution">
    <text evidence="2">The sequence shown here is derived from an EMBL/GenBank/DDBJ whole genome shotgun (WGS) entry which is preliminary data.</text>
</comment>
<accession>A0ABQ0CBS4</accession>
<evidence type="ECO:0000259" key="1">
    <source>
        <dbReference type="Pfam" id="PF00248"/>
    </source>
</evidence>
<organism evidence="2 3">
    <name type="scientific">Candidatus Magnetaquiglobus chichijimensis</name>
    <dbReference type="NCBI Taxonomy" id="3141448"/>
    <lineage>
        <taxon>Bacteria</taxon>
        <taxon>Pseudomonadati</taxon>
        <taxon>Pseudomonadota</taxon>
        <taxon>Magnetococcia</taxon>
        <taxon>Magnetococcales</taxon>
        <taxon>Candidatus Magnetaquicoccaceae</taxon>
        <taxon>Candidatus Magnetaquiglobus</taxon>
    </lineage>
</organism>
<dbReference type="PANTHER" id="PTHR43312">
    <property type="entry name" value="D-THREO-ALDOSE 1-DEHYDROGENASE"/>
    <property type="match status" value="1"/>
</dbReference>